<name>A0A646KKR0_STRJU</name>
<organism evidence="1 2">
    <name type="scientific">Streptomyces jumonjinensis</name>
    <dbReference type="NCBI Taxonomy" id="1945"/>
    <lineage>
        <taxon>Bacteria</taxon>
        <taxon>Bacillati</taxon>
        <taxon>Actinomycetota</taxon>
        <taxon>Actinomycetes</taxon>
        <taxon>Kitasatosporales</taxon>
        <taxon>Streptomycetaceae</taxon>
        <taxon>Streptomyces</taxon>
    </lineage>
</organism>
<comment type="caution">
    <text evidence="1">The sequence shown here is derived from an EMBL/GenBank/DDBJ whole genome shotgun (WGS) entry which is preliminary data.</text>
</comment>
<accession>A0A646KKR0</accession>
<dbReference type="AlphaFoldDB" id="A0A646KKR0"/>
<dbReference type="EMBL" id="VCLA01000159">
    <property type="protein sequence ID" value="MQT02894.1"/>
    <property type="molecule type" value="Genomic_DNA"/>
</dbReference>
<dbReference type="RefSeq" id="WP_153524482.1">
    <property type="nucleotide sequence ID" value="NZ_JBEPDZ010000057.1"/>
</dbReference>
<evidence type="ECO:0000313" key="2">
    <source>
        <dbReference type="Proteomes" id="UP000419138"/>
    </source>
</evidence>
<gene>
    <name evidence="1" type="ORF">FF041_22705</name>
</gene>
<evidence type="ECO:0000313" key="1">
    <source>
        <dbReference type="EMBL" id="MQT02894.1"/>
    </source>
</evidence>
<sequence>MTTPAEQYAEDRATVKADMEQAVTLEFGEYVGYLAHYGIKLWKLADKHPARELAHRHLQNYADEVLDELAARQ</sequence>
<dbReference type="OrthoDB" id="4278667at2"/>
<proteinExistence type="predicted"/>
<keyword evidence="2" id="KW-1185">Reference proteome</keyword>
<dbReference type="Proteomes" id="UP000419138">
    <property type="component" value="Unassembled WGS sequence"/>
</dbReference>
<protein>
    <submittedName>
        <fullName evidence="1">Uncharacterized protein</fullName>
    </submittedName>
</protein>
<reference evidence="1 2" key="1">
    <citation type="submission" date="2019-05" db="EMBL/GenBank/DDBJ databases">
        <title>Comparative genomics and metabolomics analyses of clavulanic acid producing Streptomyces species provides insight into specialized metabolism and evolution of beta-lactam biosynthetic gene clusters.</title>
        <authorList>
            <person name="Moore M.A."/>
            <person name="Cruz-Morales P."/>
            <person name="Barona Gomez F."/>
            <person name="Kapil T."/>
        </authorList>
    </citation>
    <scope>NUCLEOTIDE SEQUENCE [LARGE SCALE GENOMIC DNA]</scope>
    <source>
        <strain evidence="1 2">NRRL 5741</strain>
    </source>
</reference>